<reference evidence="5" key="2">
    <citation type="journal article" date="2023" name="BMC Genomics">
        <title>Pest status, molecular evolution, and epigenetic factors derived from the genome assembly of Frankliniella fusca, a thysanopteran phytovirus vector.</title>
        <authorList>
            <person name="Catto M.A."/>
            <person name="Labadie P.E."/>
            <person name="Jacobson A.L."/>
            <person name="Kennedy G.G."/>
            <person name="Srinivasan R."/>
            <person name="Hunt B.G."/>
        </authorList>
    </citation>
    <scope>NUCLEOTIDE SEQUENCE</scope>
    <source>
        <strain evidence="5">PL_HMW_Pooled</strain>
    </source>
</reference>
<comment type="caution">
    <text evidence="5">The sequence shown here is derived from an EMBL/GenBank/DDBJ whole genome shotgun (WGS) entry which is preliminary data.</text>
</comment>
<dbReference type="GO" id="GO:0046872">
    <property type="term" value="F:metal ion binding"/>
    <property type="evidence" value="ECO:0007669"/>
    <property type="project" value="UniProtKB-KW"/>
</dbReference>
<dbReference type="EMBL" id="JAHWGI010000346">
    <property type="protein sequence ID" value="KAK3913918.1"/>
    <property type="molecule type" value="Genomic_DNA"/>
</dbReference>
<dbReference type="Gene3D" id="3.40.1190.20">
    <property type="match status" value="1"/>
</dbReference>
<dbReference type="PANTHER" id="PTHR42909:SF1">
    <property type="entry name" value="CARBOHYDRATE KINASE PFKB DOMAIN-CONTAINING PROTEIN"/>
    <property type="match status" value="1"/>
</dbReference>
<organism evidence="5 6">
    <name type="scientific">Frankliniella fusca</name>
    <dbReference type="NCBI Taxonomy" id="407009"/>
    <lineage>
        <taxon>Eukaryota</taxon>
        <taxon>Metazoa</taxon>
        <taxon>Ecdysozoa</taxon>
        <taxon>Arthropoda</taxon>
        <taxon>Hexapoda</taxon>
        <taxon>Insecta</taxon>
        <taxon>Pterygota</taxon>
        <taxon>Neoptera</taxon>
        <taxon>Paraneoptera</taxon>
        <taxon>Thysanoptera</taxon>
        <taxon>Terebrantia</taxon>
        <taxon>Thripoidea</taxon>
        <taxon>Thripidae</taxon>
        <taxon>Frankliniella</taxon>
    </lineage>
</organism>
<keyword evidence="2" id="KW-0479">Metal-binding</keyword>
<keyword evidence="1" id="KW-0808">Transferase</keyword>
<evidence type="ECO:0000313" key="6">
    <source>
        <dbReference type="Proteomes" id="UP001219518"/>
    </source>
</evidence>
<keyword evidence="6" id="KW-1185">Reference proteome</keyword>
<evidence type="ECO:0000256" key="3">
    <source>
        <dbReference type="ARBA" id="ARBA00022777"/>
    </source>
</evidence>
<evidence type="ECO:0000313" key="5">
    <source>
        <dbReference type="EMBL" id="KAK3913918.1"/>
    </source>
</evidence>
<dbReference type="GO" id="GO:0005737">
    <property type="term" value="C:cytoplasm"/>
    <property type="evidence" value="ECO:0007669"/>
    <property type="project" value="TreeGrafter"/>
</dbReference>
<dbReference type="InterPro" id="IPR011611">
    <property type="entry name" value="PfkB_dom"/>
</dbReference>
<dbReference type="GO" id="GO:0006796">
    <property type="term" value="P:phosphate-containing compound metabolic process"/>
    <property type="evidence" value="ECO:0007669"/>
    <property type="project" value="UniProtKB-ARBA"/>
</dbReference>
<feature type="non-terminal residue" evidence="5">
    <location>
        <position position="189"/>
    </location>
</feature>
<reference evidence="5" key="1">
    <citation type="submission" date="2021-07" db="EMBL/GenBank/DDBJ databases">
        <authorList>
            <person name="Catto M.A."/>
            <person name="Jacobson A."/>
            <person name="Kennedy G."/>
            <person name="Labadie P."/>
            <person name="Hunt B.G."/>
            <person name="Srinivasan R."/>
        </authorList>
    </citation>
    <scope>NUCLEOTIDE SEQUENCE</scope>
    <source>
        <strain evidence="5">PL_HMW_Pooled</strain>
        <tissue evidence="5">Head</tissue>
    </source>
</reference>
<protein>
    <submittedName>
        <fullName evidence="5">Ribokinase</fullName>
    </submittedName>
</protein>
<sequence length="189" mass="20509">VSVWFEPTDIHKAAKPLQSNIWKTIDFVSPNFNELRVMCNAAELGTYGTVDANDLPDEDVIRESKELAVSLGEHVRTVIATLGHRGIVLCRRGDADEPFFEVSGGNRAKRLPHQIAKPLEARYYPAPLCRPVSVSGAGDCWNAGFISAALLGKSEKDCVEAGFNAALCSLAATSAVPSDLKTRQTKLRN</sequence>
<dbReference type="AlphaFoldDB" id="A0AAE1H3K8"/>
<proteinExistence type="predicted"/>
<dbReference type="SUPFAM" id="SSF53613">
    <property type="entry name" value="Ribokinase-like"/>
    <property type="match status" value="1"/>
</dbReference>
<keyword evidence="3" id="KW-0418">Kinase</keyword>
<dbReference type="Pfam" id="PF00294">
    <property type="entry name" value="PfkB"/>
    <property type="match status" value="1"/>
</dbReference>
<name>A0AAE1H3K8_9NEOP</name>
<dbReference type="GO" id="GO:0016798">
    <property type="term" value="F:hydrolase activity, acting on glycosyl bonds"/>
    <property type="evidence" value="ECO:0007669"/>
    <property type="project" value="TreeGrafter"/>
</dbReference>
<evidence type="ECO:0000256" key="2">
    <source>
        <dbReference type="ARBA" id="ARBA00022723"/>
    </source>
</evidence>
<dbReference type="PANTHER" id="PTHR42909">
    <property type="entry name" value="ZGC:136858"/>
    <property type="match status" value="1"/>
</dbReference>
<dbReference type="PROSITE" id="PS00584">
    <property type="entry name" value="PFKB_KINASES_2"/>
    <property type="match status" value="1"/>
</dbReference>
<accession>A0AAE1H3K8</accession>
<feature type="domain" description="Carbohydrate kinase PfkB" evidence="4">
    <location>
        <begin position="125"/>
        <end position="177"/>
    </location>
</feature>
<dbReference type="GO" id="GO:0016301">
    <property type="term" value="F:kinase activity"/>
    <property type="evidence" value="ECO:0007669"/>
    <property type="project" value="UniProtKB-KW"/>
</dbReference>
<dbReference type="InterPro" id="IPR029056">
    <property type="entry name" value="Ribokinase-like"/>
</dbReference>
<dbReference type="InterPro" id="IPR002173">
    <property type="entry name" value="Carboh/pur_kinase_PfkB_CS"/>
</dbReference>
<evidence type="ECO:0000256" key="1">
    <source>
        <dbReference type="ARBA" id="ARBA00022679"/>
    </source>
</evidence>
<gene>
    <name evidence="5" type="ORF">KUF71_023336</name>
</gene>
<evidence type="ECO:0000259" key="4">
    <source>
        <dbReference type="Pfam" id="PF00294"/>
    </source>
</evidence>
<dbReference type="Proteomes" id="UP001219518">
    <property type="component" value="Unassembled WGS sequence"/>
</dbReference>
<dbReference type="GO" id="GO:0004730">
    <property type="term" value="F:pseudouridylate synthase activity"/>
    <property type="evidence" value="ECO:0007669"/>
    <property type="project" value="TreeGrafter"/>
</dbReference>